<name>A0ABW0LUH7_9BACL</name>
<reference evidence="2" key="1">
    <citation type="journal article" date="2019" name="Int. J. Syst. Evol. Microbiol.">
        <title>The Global Catalogue of Microorganisms (GCM) 10K type strain sequencing project: providing services to taxonomists for standard genome sequencing and annotation.</title>
        <authorList>
            <consortium name="The Broad Institute Genomics Platform"/>
            <consortium name="The Broad Institute Genome Sequencing Center for Infectious Disease"/>
            <person name="Wu L."/>
            <person name="Ma J."/>
        </authorList>
    </citation>
    <scope>NUCLEOTIDE SEQUENCE [LARGE SCALE GENOMIC DNA]</scope>
    <source>
        <strain evidence="2">CCUG 57113</strain>
    </source>
</reference>
<evidence type="ECO:0008006" key="3">
    <source>
        <dbReference type="Google" id="ProtNLM"/>
    </source>
</evidence>
<comment type="caution">
    <text evidence="1">The sequence shown here is derived from an EMBL/GenBank/DDBJ whole genome shotgun (WGS) entry which is preliminary data.</text>
</comment>
<organism evidence="1 2">
    <name type="scientific">Cohnella suwonensis</name>
    <dbReference type="NCBI Taxonomy" id="696072"/>
    <lineage>
        <taxon>Bacteria</taxon>
        <taxon>Bacillati</taxon>
        <taxon>Bacillota</taxon>
        <taxon>Bacilli</taxon>
        <taxon>Bacillales</taxon>
        <taxon>Paenibacillaceae</taxon>
        <taxon>Cohnella</taxon>
    </lineage>
</organism>
<dbReference type="EMBL" id="JBHSMH010000037">
    <property type="protein sequence ID" value="MFC5469509.1"/>
    <property type="molecule type" value="Genomic_DNA"/>
</dbReference>
<dbReference type="Gene3D" id="3.20.80.10">
    <property type="entry name" value="Regulatory factor, effector binding domain"/>
    <property type="match status" value="1"/>
</dbReference>
<proteinExistence type="predicted"/>
<dbReference type="Proteomes" id="UP001596105">
    <property type="component" value="Unassembled WGS sequence"/>
</dbReference>
<keyword evidence="2" id="KW-1185">Reference proteome</keyword>
<sequence length="187" mass="21758">MHLFILAVTNLYLPVQRKLRNEPIEVVHLTAAYAFYCREYGPEAQRTAEQRLIDGYEKKSDGNRLADKGNYYMSYPYGADDSEEYWWENGILAAEPEAEAWAGMARKNLESGLYACCVSKTYGLLTGVLDRMHRWISSNARYRFDEERQWYAEYHTFEGMNIERDAIVKVYIPILSEETDGHAKLKS</sequence>
<evidence type="ECO:0000313" key="2">
    <source>
        <dbReference type="Proteomes" id="UP001596105"/>
    </source>
</evidence>
<gene>
    <name evidence="1" type="ORF">ACFPPD_12320</name>
</gene>
<accession>A0ABW0LUH7</accession>
<evidence type="ECO:0000313" key="1">
    <source>
        <dbReference type="EMBL" id="MFC5469509.1"/>
    </source>
</evidence>
<protein>
    <recommendedName>
        <fullName evidence="3">Bacterial transcription activator effector binding domain-containing protein</fullName>
    </recommendedName>
</protein>
<dbReference type="InterPro" id="IPR011256">
    <property type="entry name" value="Reg_factor_effector_dom_sf"/>
</dbReference>
<dbReference type="RefSeq" id="WP_209751661.1">
    <property type="nucleotide sequence ID" value="NZ_JBHSMH010000037.1"/>
</dbReference>